<feature type="domain" description="Protein kinase" evidence="7">
    <location>
        <begin position="65"/>
        <end position="429"/>
    </location>
</feature>
<reference evidence="8 9" key="1">
    <citation type="submission" date="2018-02" db="EMBL/GenBank/DDBJ databases">
        <title>The genomes of Aspergillus section Nigri reveals drivers in fungal speciation.</title>
        <authorList>
            <consortium name="DOE Joint Genome Institute"/>
            <person name="Vesth T.C."/>
            <person name="Nybo J."/>
            <person name="Theobald S."/>
            <person name="Brandl J."/>
            <person name="Frisvad J.C."/>
            <person name="Nielsen K.F."/>
            <person name="Lyhne E.K."/>
            <person name="Kogle M.E."/>
            <person name="Kuo A."/>
            <person name="Riley R."/>
            <person name="Clum A."/>
            <person name="Nolan M."/>
            <person name="Lipzen A."/>
            <person name="Salamov A."/>
            <person name="Henrissat B."/>
            <person name="Wiebenga A."/>
            <person name="De vries R.P."/>
            <person name="Grigoriev I.V."/>
            <person name="Mortensen U.H."/>
            <person name="Andersen M.R."/>
            <person name="Baker S.E."/>
        </authorList>
    </citation>
    <scope>NUCLEOTIDE SEQUENCE [LARGE SCALE GENOMIC DNA]</scope>
    <source>
        <strain evidence="8 9">CBS 121057</strain>
    </source>
</reference>
<dbReference type="InterPro" id="IPR000719">
    <property type="entry name" value="Prot_kinase_dom"/>
</dbReference>
<name>A0A319EG58_ASPSB</name>
<dbReference type="GO" id="GO:0004674">
    <property type="term" value="F:protein serine/threonine kinase activity"/>
    <property type="evidence" value="ECO:0007669"/>
    <property type="project" value="UniProtKB-KW"/>
</dbReference>
<dbReference type="GO" id="GO:0005634">
    <property type="term" value="C:nucleus"/>
    <property type="evidence" value="ECO:0007669"/>
    <property type="project" value="TreeGrafter"/>
</dbReference>
<dbReference type="InterPro" id="IPR017441">
    <property type="entry name" value="Protein_kinase_ATP_BS"/>
</dbReference>
<dbReference type="PROSITE" id="PS00107">
    <property type="entry name" value="PROTEIN_KINASE_ATP"/>
    <property type="match status" value="1"/>
</dbReference>
<dbReference type="EMBL" id="KZ826357">
    <property type="protein sequence ID" value="PYI05498.1"/>
    <property type="molecule type" value="Genomic_DNA"/>
</dbReference>
<dbReference type="Proteomes" id="UP000248423">
    <property type="component" value="Unassembled WGS sequence"/>
</dbReference>
<accession>A0A319EG58</accession>
<evidence type="ECO:0000256" key="5">
    <source>
        <dbReference type="ARBA" id="ARBA00022840"/>
    </source>
</evidence>
<keyword evidence="9" id="KW-1185">Reference proteome</keyword>
<dbReference type="PROSITE" id="PS50011">
    <property type="entry name" value="PROTEIN_KINASE_DOM"/>
    <property type="match status" value="1"/>
</dbReference>
<evidence type="ECO:0000259" key="7">
    <source>
        <dbReference type="PROSITE" id="PS50011"/>
    </source>
</evidence>
<organism evidence="8 9">
    <name type="scientific">Aspergillus sclerotiicarbonarius (strain CBS 121057 / IBT 28362)</name>
    <dbReference type="NCBI Taxonomy" id="1448318"/>
    <lineage>
        <taxon>Eukaryota</taxon>
        <taxon>Fungi</taxon>
        <taxon>Dikarya</taxon>
        <taxon>Ascomycota</taxon>
        <taxon>Pezizomycotina</taxon>
        <taxon>Eurotiomycetes</taxon>
        <taxon>Eurotiomycetidae</taxon>
        <taxon>Eurotiales</taxon>
        <taxon>Aspergillaceae</taxon>
        <taxon>Aspergillus</taxon>
        <taxon>Aspergillus subgen. Circumdati</taxon>
    </lineage>
</organism>
<keyword evidence="2" id="KW-0808">Transferase</keyword>
<keyword evidence="5 6" id="KW-0067">ATP-binding</keyword>
<dbReference type="OrthoDB" id="5979581at2759"/>
<protein>
    <submittedName>
        <fullName evidence="8">Kinase-like protein</fullName>
    </submittedName>
</protein>
<dbReference type="STRING" id="1448318.A0A319EG58"/>
<evidence type="ECO:0000256" key="2">
    <source>
        <dbReference type="ARBA" id="ARBA00022679"/>
    </source>
</evidence>
<dbReference type="GO" id="GO:0005524">
    <property type="term" value="F:ATP binding"/>
    <property type="evidence" value="ECO:0007669"/>
    <property type="project" value="UniProtKB-UniRule"/>
</dbReference>
<dbReference type="AlphaFoldDB" id="A0A319EG58"/>
<dbReference type="SUPFAM" id="SSF56112">
    <property type="entry name" value="Protein kinase-like (PK-like)"/>
    <property type="match status" value="1"/>
</dbReference>
<dbReference type="InterPro" id="IPR051175">
    <property type="entry name" value="CLK_kinases"/>
</dbReference>
<evidence type="ECO:0000256" key="3">
    <source>
        <dbReference type="ARBA" id="ARBA00022741"/>
    </source>
</evidence>
<dbReference type="GO" id="GO:0043484">
    <property type="term" value="P:regulation of RNA splicing"/>
    <property type="evidence" value="ECO:0007669"/>
    <property type="project" value="TreeGrafter"/>
</dbReference>
<sequence length="432" mass="49646">MNPFHRLGLGRFFRRPPSPPRIPTSANFNFPVLDPAIKVEEERMPTYERGLFYPVQHGDVFHSKYQVLTKLGFGVNSTVWLCRDLHDHHRYIALKVYIRGPEEEVNREVRILKHLAAMKTAHPGRALVRTMIDEFQVPGPAWGSHQCIVYEPLLISLLHFQATLDPKSLPEDLLKGALQGLLLALDYLHSEAGVIHTDIQAKNIIIGSENDGIWGEWDEMEQREPSPRKRHGSYTVYKSRLFQGKKGWRGFGMPLLSDFGEARLRDDPHDGLIQPDIYRAPEVVLGMRWTEKVDIWNVGVLIWDLFEDHHLFDSRGPDGVHSDAHLLAEMVAVLGSPPVGFLRKAPRSQMYWDSLGRYPLLNGGFGIRLIQETGQWKAAVEIPENSLEDSEEYLEGENKVMFLRFMRKMLCWDPEERQSARELLTDCWLTSP</sequence>
<dbReference type="VEuPathDB" id="FungiDB:BO78DRAFT_345346"/>
<evidence type="ECO:0000313" key="9">
    <source>
        <dbReference type="Proteomes" id="UP000248423"/>
    </source>
</evidence>
<evidence type="ECO:0000313" key="8">
    <source>
        <dbReference type="EMBL" id="PYI05498.1"/>
    </source>
</evidence>
<evidence type="ECO:0000256" key="4">
    <source>
        <dbReference type="ARBA" id="ARBA00022777"/>
    </source>
</evidence>
<dbReference type="Gene3D" id="1.10.510.10">
    <property type="entry name" value="Transferase(Phosphotransferase) domain 1"/>
    <property type="match status" value="1"/>
</dbReference>
<evidence type="ECO:0000256" key="1">
    <source>
        <dbReference type="ARBA" id="ARBA00022527"/>
    </source>
</evidence>
<dbReference type="PANTHER" id="PTHR45646">
    <property type="entry name" value="SERINE/THREONINE-PROTEIN KINASE DOA-RELATED"/>
    <property type="match status" value="1"/>
</dbReference>
<feature type="binding site" evidence="6">
    <location>
        <position position="95"/>
    </location>
    <ligand>
        <name>ATP</name>
        <dbReference type="ChEBI" id="CHEBI:30616"/>
    </ligand>
</feature>
<keyword evidence="1" id="KW-0723">Serine/threonine-protein kinase</keyword>
<keyword evidence="3 6" id="KW-0547">Nucleotide-binding</keyword>
<dbReference type="Pfam" id="PF00069">
    <property type="entry name" value="Pkinase"/>
    <property type="match status" value="2"/>
</dbReference>
<keyword evidence="4 8" id="KW-0418">Kinase</keyword>
<evidence type="ECO:0000256" key="6">
    <source>
        <dbReference type="PROSITE-ProRule" id="PRU10141"/>
    </source>
</evidence>
<gene>
    <name evidence="8" type="ORF">BO78DRAFT_345346</name>
</gene>
<dbReference type="InterPro" id="IPR011009">
    <property type="entry name" value="Kinase-like_dom_sf"/>
</dbReference>
<dbReference type="PANTHER" id="PTHR45646:SF11">
    <property type="entry name" value="SERINE_THREONINE-PROTEIN KINASE DOA"/>
    <property type="match status" value="1"/>
</dbReference>
<dbReference type="Gene3D" id="3.30.200.20">
    <property type="entry name" value="Phosphorylase Kinase, domain 1"/>
    <property type="match status" value="1"/>
</dbReference>
<proteinExistence type="predicted"/>
<dbReference type="SMART" id="SM00220">
    <property type="entry name" value="S_TKc"/>
    <property type="match status" value="1"/>
</dbReference>